<dbReference type="SUPFAM" id="SSF51412">
    <property type="entry name" value="Inosine monophosphate dehydrogenase (IMPDH)"/>
    <property type="match status" value="1"/>
</dbReference>
<protein>
    <recommendedName>
        <fullName evidence="4">Probable nitronate monooxygenase</fullName>
    </recommendedName>
    <alternativeName>
        <fullName evidence="11">Propionate 3-nitronate monooxygenase</fullName>
    </alternativeName>
</protein>
<reference evidence="13 14" key="1">
    <citation type="submission" date="2019-04" db="EMBL/GenBank/DDBJ databases">
        <authorList>
            <person name="Liu Q."/>
            <person name="Xin Y.-H."/>
        </authorList>
    </citation>
    <scope>NUCLEOTIDE SEQUENCE [LARGE SCALE GENOMIC DNA]</scope>
    <source>
        <strain evidence="13 14">AM23</strain>
    </source>
</reference>
<proteinExistence type="inferred from homology"/>
<evidence type="ECO:0000256" key="2">
    <source>
        <dbReference type="ARBA" id="ARBA00003535"/>
    </source>
</evidence>
<dbReference type="Proteomes" id="UP000305233">
    <property type="component" value="Unassembled WGS sequence"/>
</dbReference>
<comment type="catalytic activity">
    <reaction evidence="12">
        <text>3 propionate 3-nitronate + 3 O2 + H2O = 3 3-oxopropanoate + 2 nitrate + nitrite + H2O2 + 3 H(+)</text>
        <dbReference type="Rhea" id="RHEA:57332"/>
        <dbReference type="ChEBI" id="CHEBI:15377"/>
        <dbReference type="ChEBI" id="CHEBI:15378"/>
        <dbReference type="ChEBI" id="CHEBI:15379"/>
        <dbReference type="ChEBI" id="CHEBI:16240"/>
        <dbReference type="ChEBI" id="CHEBI:16301"/>
        <dbReference type="ChEBI" id="CHEBI:17632"/>
        <dbReference type="ChEBI" id="CHEBI:33190"/>
        <dbReference type="ChEBI" id="CHEBI:136067"/>
    </reaction>
</comment>
<dbReference type="CDD" id="cd04730">
    <property type="entry name" value="NPD_like"/>
    <property type="match status" value="1"/>
</dbReference>
<evidence type="ECO:0000313" key="14">
    <source>
        <dbReference type="Proteomes" id="UP000305233"/>
    </source>
</evidence>
<comment type="function">
    <text evidence="2">Nitronate monooxygenase that uses molecular oxygen to catalyze the oxidative denitrification of alkyl nitronates. Acts on propionate 3-nitronate (P3N), the presumed physiological substrate. Probably functions in the detoxification of P3N, a metabolic poison produced by plants and fungi as a defense mechanism.</text>
</comment>
<gene>
    <name evidence="13" type="ORF">E8P82_00800</name>
</gene>
<evidence type="ECO:0000256" key="4">
    <source>
        <dbReference type="ARBA" id="ARBA00013457"/>
    </source>
</evidence>
<accession>A0A4S5E9T2</accession>
<keyword evidence="6" id="KW-0285">Flavoprotein</keyword>
<evidence type="ECO:0000256" key="9">
    <source>
        <dbReference type="ARBA" id="ARBA00023002"/>
    </source>
</evidence>
<keyword evidence="9" id="KW-0560">Oxidoreductase</keyword>
<evidence type="ECO:0000256" key="12">
    <source>
        <dbReference type="ARBA" id="ARBA00049401"/>
    </source>
</evidence>
<dbReference type="GO" id="GO:0009636">
    <property type="term" value="P:response to toxic substance"/>
    <property type="evidence" value="ECO:0007669"/>
    <property type="project" value="UniProtKB-KW"/>
</dbReference>
<evidence type="ECO:0000256" key="7">
    <source>
        <dbReference type="ARBA" id="ARBA00022643"/>
    </source>
</evidence>
<keyword evidence="14" id="KW-1185">Reference proteome</keyword>
<dbReference type="Pfam" id="PF03060">
    <property type="entry name" value="NMO"/>
    <property type="match status" value="1"/>
</dbReference>
<evidence type="ECO:0000256" key="11">
    <source>
        <dbReference type="ARBA" id="ARBA00031155"/>
    </source>
</evidence>
<dbReference type="InterPro" id="IPR004136">
    <property type="entry name" value="NMO"/>
</dbReference>
<dbReference type="Gene3D" id="3.20.20.70">
    <property type="entry name" value="Aldolase class I"/>
    <property type="match status" value="1"/>
</dbReference>
<dbReference type="AlphaFoldDB" id="A0A4S5E9T2"/>
<dbReference type="RefSeq" id="WP_136452589.1">
    <property type="nucleotide sequence ID" value="NZ_SSWH01000001.1"/>
</dbReference>
<evidence type="ECO:0000256" key="10">
    <source>
        <dbReference type="ARBA" id="ARBA00023033"/>
    </source>
</evidence>
<dbReference type="EMBL" id="SSWH01000001">
    <property type="protein sequence ID" value="THJ68487.1"/>
    <property type="molecule type" value="Genomic_DNA"/>
</dbReference>
<keyword evidence="10 13" id="KW-0503">Monooxygenase</keyword>
<dbReference type="PANTHER" id="PTHR42747:SF3">
    <property type="entry name" value="NITRONATE MONOOXYGENASE-RELATED"/>
    <property type="match status" value="1"/>
</dbReference>
<dbReference type="GO" id="GO:0000166">
    <property type="term" value="F:nucleotide binding"/>
    <property type="evidence" value="ECO:0007669"/>
    <property type="project" value="UniProtKB-KW"/>
</dbReference>
<keyword evidence="7" id="KW-0288">FMN</keyword>
<keyword evidence="8" id="KW-0547">Nucleotide-binding</keyword>
<evidence type="ECO:0000256" key="1">
    <source>
        <dbReference type="ARBA" id="ARBA00001917"/>
    </source>
</evidence>
<evidence type="ECO:0000256" key="8">
    <source>
        <dbReference type="ARBA" id="ARBA00022741"/>
    </source>
</evidence>
<sequence>MHTDSPRPARAFDLRTRAVPVVAAPMAGGPSTAALAAAVSAAGGLGFLAAGYKTADAMRQEIQAVRTLTQAPFGVNVFVPQPSTANEEALATYARSLEADAAALEAALGTPRHDDDGWSDKLDVLLDLAPAVVSFTFDVPDQNVLAALEAAGIAVLQTVTSRAEADRAVAAGVDALVVQGPEAGGHRGTFDALAEPGTTPLLELLDELRDLPVPLIAAGGIVSGEDTRAALGHGAIAVQAGTAFLRADEAGTKAAHRAALASREFEATALTRAFSGRYARALLNDFMRDHDHDAPLAYPEVHHLTAPLRAAAAAAGESQRLNLWAGVNVGRTIAGSAADIVQSLVPSG</sequence>
<dbReference type="PANTHER" id="PTHR42747">
    <property type="entry name" value="NITRONATE MONOOXYGENASE-RELATED"/>
    <property type="match status" value="1"/>
</dbReference>
<evidence type="ECO:0000313" key="13">
    <source>
        <dbReference type="EMBL" id="THJ68487.1"/>
    </source>
</evidence>
<comment type="caution">
    <text evidence="13">The sequence shown here is derived from an EMBL/GenBank/DDBJ whole genome shotgun (WGS) entry which is preliminary data.</text>
</comment>
<dbReference type="GO" id="GO:0018580">
    <property type="term" value="F:nitronate monooxygenase activity"/>
    <property type="evidence" value="ECO:0007669"/>
    <property type="project" value="InterPro"/>
</dbReference>
<comment type="cofactor">
    <cofactor evidence="1">
        <name>FMN</name>
        <dbReference type="ChEBI" id="CHEBI:58210"/>
    </cofactor>
</comment>
<comment type="similarity">
    <text evidence="3">Belongs to the nitronate monooxygenase family. NMO class I subfamily.</text>
</comment>
<dbReference type="InterPro" id="IPR013785">
    <property type="entry name" value="Aldolase_TIM"/>
</dbReference>
<dbReference type="OrthoDB" id="9778912at2"/>
<evidence type="ECO:0000256" key="5">
    <source>
        <dbReference type="ARBA" id="ARBA00022575"/>
    </source>
</evidence>
<dbReference type="FunFam" id="3.20.20.70:FF:000154">
    <property type="entry name" value="Probable nitronate monooxygenase"/>
    <property type="match status" value="1"/>
</dbReference>
<name>A0A4S5E9T2_9MICC</name>
<evidence type="ECO:0000256" key="6">
    <source>
        <dbReference type="ARBA" id="ARBA00022630"/>
    </source>
</evidence>
<organism evidence="13 14">
    <name type="scientific">Arthrobacter echini</name>
    <dbReference type="NCBI Taxonomy" id="1529066"/>
    <lineage>
        <taxon>Bacteria</taxon>
        <taxon>Bacillati</taxon>
        <taxon>Actinomycetota</taxon>
        <taxon>Actinomycetes</taxon>
        <taxon>Micrococcales</taxon>
        <taxon>Micrococcaceae</taxon>
        <taxon>Arthrobacter</taxon>
    </lineage>
</organism>
<evidence type="ECO:0000256" key="3">
    <source>
        <dbReference type="ARBA" id="ARBA00009881"/>
    </source>
</evidence>
<keyword evidence="5" id="KW-0216">Detoxification</keyword>